<evidence type="ECO:0000256" key="1">
    <source>
        <dbReference type="SAM" id="Phobius"/>
    </source>
</evidence>
<keyword evidence="1" id="KW-1133">Transmembrane helix</keyword>
<protein>
    <submittedName>
        <fullName evidence="2">Transporter small subunit</fullName>
    </submittedName>
</protein>
<keyword evidence="1" id="KW-0812">Transmembrane</keyword>
<evidence type="ECO:0000313" key="3">
    <source>
        <dbReference type="Proteomes" id="UP001239680"/>
    </source>
</evidence>
<evidence type="ECO:0000313" key="2">
    <source>
        <dbReference type="EMBL" id="MDQ2067222.1"/>
    </source>
</evidence>
<dbReference type="InterPro" id="IPR049820">
    <property type="entry name" value="Trnsprt_adja_ssu-like"/>
</dbReference>
<dbReference type="EMBL" id="JAVDBT010000011">
    <property type="protein sequence ID" value="MDQ2067222.1"/>
    <property type="molecule type" value="Genomic_DNA"/>
</dbReference>
<name>A0ABU0VZN0_9RHOB</name>
<accession>A0ABU0VZN0</accession>
<dbReference type="RefSeq" id="WP_306680924.1">
    <property type="nucleotide sequence ID" value="NZ_JAVDBT010000011.1"/>
</dbReference>
<keyword evidence="1" id="KW-0472">Membrane</keyword>
<organism evidence="2 3">
    <name type="scientific">Pseudogemmobacter lacusdianii</name>
    <dbReference type="NCBI Taxonomy" id="3069608"/>
    <lineage>
        <taxon>Bacteria</taxon>
        <taxon>Pseudomonadati</taxon>
        <taxon>Pseudomonadota</taxon>
        <taxon>Alphaproteobacteria</taxon>
        <taxon>Rhodobacterales</taxon>
        <taxon>Paracoccaceae</taxon>
        <taxon>Pseudogemmobacter</taxon>
    </lineage>
</organism>
<gene>
    <name evidence="2" type="ORF">Q9295_12660</name>
</gene>
<sequence length="43" mass="4753">MNAVFLSAYLLAWPLIVGVVLAVIVTAFGKEWRDARKAGRSMM</sequence>
<feature type="transmembrane region" description="Helical" evidence="1">
    <location>
        <begin position="6"/>
        <end position="28"/>
    </location>
</feature>
<dbReference type="NCBIfam" id="NF038354">
    <property type="entry name" value="trnsprt_adja_43"/>
    <property type="match status" value="1"/>
</dbReference>
<proteinExistence type="predicted"/>
<reference evidence="2 3" key="1">
    <citation type="submission" date="2023-08" db="EMBL/GenBank/DDBJ databases">
        <title>Characterization of two Paracoccaceae strains isolated from Phycosphere and proposal of Xinfangfangia lacusdiani sp. nov.</title>
        <authorList>
            <person name="Deng Y."/>
            <person name="Zhang Y.Q."/>
        </authorList>
    </citation>
    <scope>NUCLEOTIDE SEQUENCE [LARGE SCALE GENOMIC DNA]</scope>
    <source>
        <strain evidence="2 3">CPCC 101601</strain>
    </source>
</reference>
<dbReference type="Proteomes" id="UP001239680">
    <property type="component" value="Unassembled WGS sequence"/>
</dbReference>
<keyword evidence="3" id="KW-1185">Reference proteome</keyword>
<comment type="caution">
    <text evidence="2">The sequence shown here is derived from an EMBL/GenBank/DDBJ whole genome shotgun (WGS) entry which is preliminary data.</text>
</comment>